<dbReference type="OrthoDB" id="1022638at2759"/>
<accession>A0A9P4JKD2</accession>
<dbReference type="Proteomes" id="UP000799536">
    <property type="component" value="Unassembled WGS sequence"/>
</dbReference>
<evidence type="ECO:0000313" key="2">
    <source>
        <dbReference type="Proteomes" id="UP000799536"/>
    </source>
</evidence>
<gene>
    <name evidence="1" type="ORF">GQ43DRAFT_472463</name>
</gene>
<evidence type="ECO:0000313" key="1">
    <source>
        <dbReference type="EMBL" id="KAF2200715.1"/>
    </source>
</evidence>
<dbReference type="EMBL" id="ML994009">
    <property type="protein sequence ID" value="KAF2200715.1"/>
    <property type="molecule type" value="Genomic_DNA"/>
</dbReference>
<keyword evidence="2" id="KW-1185">Reference proteome</keyword>
<dbReference type="AlphaFoldDB" id="A0A9P4JKD2"/>
<organism evidence="1 2">
    <name type="scientific">Delitschia confertaspora ATCC 74209</name>
    <dbReference type="NCBI Taxonomy" id="1513339"/>
    <lineage>
        <taxon>Eukaryota</taxon>
        <taxon>Fungi</taxon>
        <taxon>Dikarya</taxon>
        <taxon>Ascomycota</taxon>
        <taxon>Pezizomycotina</taxon>
        <taxon>Dothideomycetes</taxon>
        <taxon>Pleosporomycetidae</taxon>
        <taxon>Pleosporales</taxon>
        <taxon>Delitschiaceae</taxon>
        <taxon>Delitschia</taxon>
    </lineage>
</organism>
<proteinExistence type="predicted"/>
<reference evidence="1" key="1">
    <citation type="journal article" date="2020" name="Stud. Mycol.">
        <title>101 Dothideomycetes genomes: a test case for predicting lifestyles and emergence of pathogens.</title>
        <authorList>
            <person name="Haridas S."/>
            <person name="Albert R."/>
            <person name="Binder M."/>
            <person name="Bloem J."/>
            <person name="Labutti K."/>
            <person name="Salamov A."/>
            <person name="Andreopoulos B."/>
            <person name="Baker S."/>
            <person name="Barry K."/>
            <person name="Bills G."/>
            <person name="Bluhm B."/>
            <person name="Cannon C."/>
            <person name="Castanera R."/>
            <person name="Culley D."/>
            <person name="Daum C."/>
            <person name="Ezra D."/>
            <person name="Gonzalez J."/>
            <person name="Henrissat B."/>
            <person name="Kuo A."/>
            <person name="Liang C."/>
            <person name="Lipzen A."/>
            <person name="Lutzoni F."/>
            <person name="Magnuson J."/>
            <person name="Mondo S."/>
            <person name="Nolan M."/>
            <person name="Ohm R."/>
            <person name="Pangilinan J."/>
            <person name="Park H.-J."/>
            <person name="Ramirez L."/>
            <person name="Alfaro M."/>
            <person name="Sun H."/>
            <person name="Tritt A."/>
            <person name="Yoshinaga Y."/>
            <person name="Zwiers L.-H."/>
            <person name="Turgeon B."/>
            <person name="Goodwin S."/>
            <person name="Spatafora J."/>
            <person name="Crous P."/>
            <person name="Grigoriev I."/>
        </authorList>
    </citation>
    <scope>NUCLEOTIDE SEQUENCE</scope>
    <source>
        <strain evidence="1">ATCC 74209</strain>
    </source>
</reference>
<comment type="caution">
    <text evidence="1">The sequence shown here is derived from an EMBL/GenBank/DDBJ whole genome shotgun (WGS) entry which is preliminary data.</text>
</comment>
<sequence>MTDMRPFGAEERDPVELLSLLDGPAVEFVLAGGPYPATYYIPWKLLSRHSESFGGEMYEMTASVPLVDEERVAFRLFLVWLYRGYYEESFDDTALTERTTEPLPSIKAYLFGHRYGFEGFKNHAMRHIYKRYATFTDEAQRARHKVRITPEVVHYVFKHSLTGNNLQRLFRDIVCNLWCGFCKREHVMLAGEKVEWDRLFLNWPEFRDDVLWNRGPDNDFPDVGYYLHDIGVGLGS</sequence>
<name>A0A9P4JKD2_9PLEO</name>
<evidence type="ECO:0008006" key="3">
    <source>
        <dbReference type="Google" id="ProtNLM"/>
    </source>
</evidence>
<protein>
    <recommendedName>
        <fullName evidence="3">BTB domain-containing protein</fullName>
    </recommendedName>
</protein>